<name>A0AAN7R8Q0_TRANT</name>
<keyword evidence="2" id="KW-1185">Reference proteome</keyword>
<accession>A0AAN7R8Q0</accession>
<dbReference type="Proteomes" id="UP001346149">
    <property type="component" value="Unassembled WGS sequence"/>
</dbReference>
<dbReference type="EMBL" id="JAXQNO010000008">
    <property type="protein sequence ID" value="KAK4792350.1"/>
    <property type="molecule type" value="Genomic_DNA"/>
</dbReference>
<protein>
    <submittedName>
        <fullName evidence="1">Uncharacterized protein</fullName>
    </submittedName>
</protein>
<evidence type="ECO:0000313" key="2">
    <source>
        <dbReference type="Proteomes" id="UP001346149"/>
    </source>
</evidence>
<evidence type="ECO:0000313" key="1">
    <source>
        <dbReference type="EMBL" id="KAK4792350.1"/>
    </source>
</evidence>
<dbReference type="AlphaFoldDB" id="A0AAN7R8Q0"/>
<comment type="caution">
    <text evidence="1">The sequence shown here is derived from an EMBL/GenBank/DDBJ whole genome shotgun (WGS) entry which is preliminary data.</text>
</comment>
<proteinExistence type="predicted"/>
<reference evidence="1 2" key="1">
    <citation type="journal article" date="2023" name="Hortic Res">
        <title>Pangenome of water caltrop reveals structural variations and asymmetric subgenome divergence after allopolyploidization.</title>
        <authorList>
            <person name="Zhang X."/>
            <person name="Chen Y."/>
            <person name="Wang L."/>
            <person name="Yuan Y."/>
            <person name="Fang M."/>
            <person name="Shi L."/>
            <person name="Lu R."/>
            <person name="Comes H.P."/>
            <person name="Ma Y."/>
            <person name="Chen Y."/>
            <person name="Huang G."/>
            <person name="Zhou Y."/>
            <person name="Zheng Z."/>
            <person name="Qiu Y."/>
        </authorList>
    </citation>
    <scope>NUCLEOTIDE SEQUENCE [LARGE SCALE GENOMIC DNA]</scope>
    <source>
        <strain evidence="1">F231</strain>
    </source>
</reference>
<gene>
    <name evidence="1" type="ORF">SAY86_022785</name>
</gene>
<sequence>MLEAGENLKAPPITVCCFAFDLSFNSIAKEKGIEIGLRSKESINVKKKEKIPFGFWIVSVQLRSIAFSSFRSKSRLGSCCPCEIFKGIDLSEFYRLMSL</sequence>
<organism evidence="1 2">
    <name type="scientific">Trapa natans</name>
    <name type="common">Water chestnut</name>
    <dbReference type="NCBI Taxonomy" id="22666"/>
    <lineage>
        <taxon>Eukaryota</taxon>
        <taxon>Viridiplantae</taxon>
        <taxon>Streptophyta</taxon>
        <taxon>Embryophyta</taxon>
        <taxon>Tracheophyta</taxon>
        <taxon>Spermatophyta</taxon>
        <taxon>Magnoliopsida</taxon>
        <taxon>eudicotyledons</taxon>
        <taxon>Gunneridae</taxon>
        <taxon>Pentapetalae</taxon>
        <taxon>rosids</taxon>
        <taxon>malvids</taxon>
        <taxon>Myrtales</taxon>
        <taxon>Lythraceae</taxon>
        <taxon>Trapa</taxon>
    </lineage>
</organism>